<dbReference type="PANTHER" id="PTHR32182">
    <property type="entry name" value="DNA REPLICATION AND REPAIR PROTEIN RECF"/>
    <property type="match status" value="1"/>
</dbReference>
<dbReference type="Pfam" id="PF13555">
    <property type="entry name" value="AAA_29"/>
    <property type="match status" value="1"/>
</dbReference>
<dbReference type="AlphaFoldDB" id="A0A3A3FZH0"/>
<dbReference type="GO" id="GO:0000731">
    <property type="term" value="P:DNA synthesis involved in DNA repair"/>
    <property type="evidence" value="ECO:0007669"/>
    <property type="project" value="TreeGrafter"/>
</dbReference>
<dbReference type="PANTHER" id="PTHR32182:SF0">
    <property type="entry name" value="DNA REPLICATION AND REPAIR PROTEIN RECF"/>
    <property type="match status" value="1"/>
</dbReference>
<reference evidence="3" key="1">
    <citation type="submission" date="2018-09" db="EMBL/GenBank/DDBJ databases">
        <authorList>
            <person name="Zhu H."/>
        </authorList>
    </citation>
    <scope>NUCLEOTIDE SEQUENCE [LARGE SCALE GENOMIC DNA]</scope>
    <source>
        <strain evidence="3">K1R23-30</strain>
    </source>
</reference>
<organism evidence="2 3">
    <name type="scientific">Noviherbaspirillum saxi</name>
    <dbReference type="NCBI Taxonomy" id="2320863"/>
    <lineage>
        <taxon>Bacteria</taxon>
        <taxon>Pseudomonadati</taxon>
        <taxon>Pseudomonadota</taxon>
        <taxon>Betaproteobacteria</taxon>
        <taxon>Burkholderiales</taxon>
        <taxon>Oxalobacteraceae</taxon>
        <taxon>Noviherbaspirillum</taxon>
    </lineage>
</organism>
<feature type="coiled-coil region" evidence="1">
    <location>
        <begin position="318"/>
        <end position="382"/>
    </location>
</feature>
<evidence type="ECO:0000313" key="3">
    <source>
        <dbReference type="Proteomes" id="UP000265955"/>
    </source>
</evidence>
<evidence type="ECO:0000313" key="2">
    <source>
        <dbReference type="EMBL" id="RJF92479.1"/>
    </source>
</evidence>
<feature type="coiled-coil region" evidence="1">
    <location>
        <begin position="680"/>
        <end position="745"/>
    </location>
</feature>
<dbReference type="EMBL" id="QYUO01000003">
    <property type="protein sequence ID" value="RJF92479.1"/>
    <property type="molecule type" value="Genomic_DNA"/>
</dbReference>
<dbReference type="Gene3D" id="3.40.50.300">
    <property type="entry name" value="P-loop containing nucleotide triphosphate hydrolases"/>
    <property type="match status" value="1"/>
</dbReference>
<keyword evidence="1" id="KW-0175">Coiled coil</keyword>
<dbReference type="SUPFAM" id="SSF52540">
    <property type="entry name" value="P-loop containing nucleoside triphosphate hydrolases"/>
    <property type="match status" value="1"/>
</dbReference>
<comment type="caution">
    <text evidence="2">The sequence shown here is derived from an EMBL/GenBank/DDBJ whole genome shotgun (WGS) entry which is preliminary data.</text>
</comment>
<name>A0A3A3FZH0_9BURK</name>
<protein>
    <submittedName>
        <fullName evidence="2">AAA family ATPase</fullName>
    </submittedName>
</protein>
<dbReference type="OrthoDB" id="174137at2"/>
<dbReference type="InterPro" id="IPR027417">
    <property type="entry name" value="P-loop_NTPase"/>
</dbReference>
<dbReference type="Gene3D" id="1.10.287.1490">
    <property type="match status" value="1"/>
</dbReference>
<keyword evidence="3" id="KW-1185">Reference proteome</keyword>
<sequence length="1208" mass="136352">MKLDKLILVNWANLQPGDYEFGNMTLLTGATGAGKSTKQDALQTVMTATYQGIFSFNPAQGETTQNSRNGKTKRTLWSYIVGAADNLYARPDGAHGYVAAVFQPSEGEEGKPFTAIVAAAARVDGAGERRQAIQEKLALLIVDGAVLTYEDFCSTDKDGSLSVHPVDKIDVHLKAKYAQVHNLKESKREYLCQLYGRFRGAKSVPFPEAESAAKAWVQAIAQKEIGSVNELIRDHILDHDKVQLGQRIGQVSEMMRQISGLRKDGERLEESIKHLEHLYHHASTGLNHYCDQLVLEATDARRIVDEDGKRETEYNDRIRDAGEELERLKTHIEELKQDSSTLEESRSVVQAKLMGIPAEVERKNIEARIEEAKKQVGQAIHALLANIGDAKQLYETSRKLLGYEFAANQSRLTDALTTLSPKAAACSNISFEASQQTLKSLATSTELNTRDILELSKSLDGLDKHFQNLYQALAGANDSFIAALQRESGSLAAAIASAQERQKAAHERKSNLAGGGADYPRHTLVALKRMREDLPMARVQVLCDLIEPVDVAWQSAIEGFMGGARFNFVVETEWEGRAIEFVRKNNLRANIIQGAMCMKHANPRNVHPNSIIHELITEHPIAKAYLIDQFGSVEKVTDVESLRFTSRGLMIDGKASASRTMFVAEAMDLVFGKEARRQAYLRAEKEHEEAESLLIDLQEQQRELKSLSDLVGKCRQVSFADVGQLDRAARAMEAATHEMARLDLTEADELHKELIAIKAQINSLVGKQEESNRRIGTLQNQQKQMNIELQALLHRRKENEDKLKSAVNALRNLSTANPEISFTNLMEMVEGNLANHRTATRITDALNDARTGFTQSVADTRSALESYNLQTKHQNERFDFNLYMAGKGPYWELYRTLVELQQAVKEQLRLQRDIGLVKNIEEIRKAEDSFKDVFTKQFCYEIRNAVDNGINTLRALNKELERLKFGTDKFKIDWSHWEPEYQQYYDFFVAAYDLSESREGGNLFGKEELELQHCAVRDKLVALLLDDDQDHASQELMRIADYRNYRRYEIWRESDTGSRVALSGWGTGSGGELETPAYIIRAAVLTCRLKLFEKGAHLKIMMHDEAFSLMDERRAHDVISYIRDTLGMQIILAMPTKQAGGLRPEFNKEWSYTKTEAVGNGEVSFVTEADERDLRPDKLRDLWEQRRQAVREQARIAFDNDDEERKAA</sequence>
<evidence type="ECO:0000256" key="1">
    <source>
        <dbReference type="SAM" id="Coils"/>
    </source>
</evidence>
<gene>
    <name evidence="2" type="ORF">D3871_28135</name>
</gene>
<dbReference type="Pfam" id="PF13558">
    <property type="entry name" value="SbcC_Walker_B"/>
    <property type="match status" value="1"/>
</dbReference>
<dbReference type="RefSeq" id="WP_119772365.1">
    <property type="nucleotide sequence ID" value="NZ_QYUO01000003.1"/>
</dbReference>
<dbReference type="GO" id="GO:0006302">
    <property type="term" value="P:double-strand break repair"/>
    <property type="evidence" value="ECO:0007669"/>
    <property type="project" value="TreeGrafter"/>
</dbReference>
<accession>A0A3A3FZH0</accession>
<dbReference type="Proteomes" id="UP000265955">
    <property type="component" value="Unassembled WGS sequence"/>
</dbReference>
<proteinExistence type="predicted"/>